<dbReference type="EMBL" id="AMGV01000017">
    <property type="protein sequence ID" value="KEF52557.1"/>
    <property type="molecule type" value="Genomic_DNA"/>
</dbReference>
<dbReference type="Gene3D" id="3.50.50.60">
    <property type="entry name" value="FAD/NAD(P)-binding domain"/>
    <property type="match status" value="1"/>
</dbReference>
<evidence type="ECO:0000313" key="9">
    <source>
        <dbReference type="EMBL" id="KEF52557.1"/>
    </source>
</evidence>
<dbReference type="InterPro" id="IPR012132">
    <property type="entry name" value="GMC_OxRdtase"/>
</dbReference>
<evidence type="ECO:0000259" key="8">
    <source>
        <dbReference type="Pfam" id="PF05199"/>
    </source>
</evidence>
<accession>A0A072NYR4</accession>
<dbReference type="SUPFAM" id="SSF51905">
    <property type="entry name" value="FAD/NAD(P)-binding domain"/>
    <property type="match status" value="1"/>
</dbReference>
<feature type="domain" description="Glucose-methanol-choline oxidoreductase C-terminal" evidence="8">
    <location>
        <begin position="447"/>
        <end position="584"/>
    </location>
</feature>
<proteinExistence type="inferred from homology"/>
<dbReference type="SUPFAM" id="SSF54373">
    <property type="entry name" value="FAD-linked reductases, C-terminal domain"/>
    <property type="match status" value="1"/>
</dbReference>
<evidence type="ECO:0000259" key="7">
    <source>
        <dbReference type="Pfam" id="PF00732"/>
    </source>
</evidence>
<dbReference type="HOGENOM" id="CLU_002865_6_1_1"/>
<reference evidence="9 10" key="1">
    <citation type="submission" date="2013-03" db="EMBL/GenBank/DDBJ databases">
        <title>The Genome Sequence of Exophiala aquamarina CBS 119918.</title>
        <authorList>
            <consortium name="The Broad Institute Genomics Platform"/>
            <person name="Cuomo C."/>
            <person name="de Hoog S."/>
            <person name="Gorbushina A."/>
            <person name="Walker B."/>
            <person name="Young S.K."/>
            <person name="Zeng Q."/>
            <person name="Gargeya S."/>
            <person name="Fitzgerald M."/>
            <person name="Haas B."/>
            <person name="Abouelleil A."/>
            <person name="Allen A.W."/>
            <person name="Alvarado L."/>
            <person name="Arachchi H.M."/>
            <person name="Berlin A.M."/>
            <person name="Chapman S.B."/>
            <person name="Gainer-Dewar J."/>
            <person name="Goldberg J."/>
            <person name="Griggs A."/>
            <person name="Gujja S."/>
            <person name="Hansen M."/>
            <person name="Howarth C."/>
            <person name="Imamovic A."/>
            <person name="Ireland A."/>
            <person name="Larimer J."/>
            <person name="McCowan C."/>
            <person name="Murphy C."/>
            <person name="Pearson M."/>
            <person name="Poon T.W."/>
            <person name="Priest M."/>
            <person name="Roberts A."/>
            <person name="Saif S."/>
            <person name="Shea T."/>
            <person name="Sisk P."/>
            <person name="Sykes S."/>
            <person name="Wortman J."/>
            <person name="Nusbaum C."/>
            <person name="Birren B."/>
        </authorList>
    </citation>
    <scope>NUCLEOTIDE SEQUENCE [LARGE SCALE GENOMIC DNA]</scope>
    <source>
        <strain evidence="9 10">CBS 119918</strain>
    </source>
</reference>
<feature type="binding site" evidence="6">
    <location>
        <position position="89"/>
    </location>
    <ligand>
        <name>FAD</name>
        <dbReference type="ChEBI" id="CHEBI:57692"/>
    </ligand>
</feature>
<keyword evidence="3" id="KW-0285">Flavoprotein</keyword>
<evidence type="ECO:0000256" key="2">
    <source>
        <dbReference type="ARBA" id="ARBA00010790"/>
    </source>
</evidence>
<evidence type="ECO:0000256" key="3">
    <source>
        <dbReference type="ARBA" id="ARBA00022630"/>
    </source>
</evidence>
<gene>
    <name evidence="9" type="ORF">A1O9_11400</name>
</gene>
<dbReference type="GO" id="GO:0050660">
    <property type="term" value="F:flavin adenine dinucleotide binding"/>
    <property type="evidence" value="ECO:0007669"/>
    <property type="project" value="InterPro"/>
</dbReference>
<comment type="caution">
    <text evidence="9">The sequence shown here is derived from an EMBL/GenBank/DDBJ whole genome shotgun (WGS) entry which is preliminary data.</text>
</comment>
<keyword evidence="10" id="KW-1185">Reference proteome</keyword>
<sequence>MSSDAYDIVIVGGGTAGLIVAARLSEDPGLQVAVLESGEDDSSNPDLQTPGLYASLRNGPLDWRFKSTYPPPHGDRPLSLASGRTLGGTSGINGFVFQPSSKSNLDFWTELGNSGWGFEAMDRAVRKAVTVHGPSGTTPRGSGPIQLVINESEIEASWVKTWNDSLAQLGQSPCDAFSGEQHGPITNFDTVDPVSNKRSFTTNAYLDPVCSRSNLTVLTGSTVNKIVFKERNTGAGHIADGVQVTSKDGKQSIIKARKEVIVAAGVINSPRILELSGIGGRSGLQNLGIDSIVDNPHVGENFQNHCFSGVVFPIRDDVDTLDAFIRKEPSAVAAAEKTYASGKGGPIGRSSTLLSAQMPMTDITDEHGMNEIQQLLKEAAGKSMGPSVATPAFRRAWDSYIERNLTSKTESPGRFMFIPCYSPFDVADPSYRAPGNHFTIVTMLSTPLPRGSVHINSSSLEHSDKNTGMTLDVGFSPSPLDVEVLARYVMYAEKSLARLEPFASLLKPRENRFTHIEEAREYVKANTAWTHHFVGTCAMMSQEMGGVVDDKLRVYGCANLRVCDASVIPVVPRSNPQAVVYGVAEHGAEIIKATLV</sequence>
<comment type="similarity">
    <text evidence="2">Belongs to the GMC oxidoreductase family.</text>
</comment>
<evidence type="ECO:0000256" key="4">
    <source>
        <dbReference type="ARBA" id="ARBA00022827"/>
    </source>
</evidence>
<dbReference type="Pfam" id="PF00732">
    <property type="entry name" value="GMC_oxred_N"/>
    <property type="match status" value="1"/>
</dbReference>
<keyword evidence="5" id="KW-0560">Oxidoreductase</keyword>
<dbReference type="STRING" id="1182545.A0A072NYR4"/>
<dbReference type="PIRSF" id="PIRSF000137">
    <property type="entry name" value="Alcohol_oxidase"/>
    <property type="match status" value="1"/>
</dbReference>
<evidence type="ECO:0000256" key="5">
    <source>
        <dbReference type="ARBA" id="ARBA00023002"/>
    </source>
</evidence>
<dbReference type="InterPro" id="IPR007867">
    <property type="entry name" value="GMC_OxRtase_C"/>
</dbReference>
<name>A0A072NYR4_9EURO</name>
<dbReference type="GO" id="GO:0016614">
    <property type="term" value="F:oxidoreductase activity, acting on CH-OH group of donors"/>
    <property type="evidence" value="ECO:0007669"/>
    <property type="project" value="InterPro"/>
</dbReference>
<dbReference type="OrthoDB" id="269227at2759"/>
<dbReference type="GeneID" id="25286298"/>
<evidence type="ECO:0008006" key="11">
    <source>
        <dbReference type="Google" id="ProtNLM"/>
    </source>
</evidence>
<dbReference type="AlphaFoldDB" id="A0A072NYR4"/>
<feature type="binding site" evidence="6">
    <location>
        <begin position="93"/>
        <end position="96"/>
    </location>
    <ligand>
        <name>FAD</name>
        <dbReference type="ChEBI" id="CHEBI:57692"/>
    </ligand>
</feature>
<comment type="cofactor">
    <cofactor evidence="1 6">
        <name>FAD</name>
        <dbReference type="ChEBI" id="CHEBI:57692"/>
    </cofactor>
</comment>
<protein>
    <recommendedName>
        <fullName evidence="11">Glucose-methanol-choline oxidoreductase N-terminal domain-containing protein</fullName>
    </recommendedName>
</protein>
<dbReference type="PANTHER" id="PTHR11552">
    <property type="entry name" value="GLUCOSE-METHANOL-CHOLINE GMC OXIDOREDUCTASE"/>
    <property type="match status" value="1"/>
</dbReference>
<dbReference type="Pfam" id="PF05199">
    <property type="entry name" value="GMC_oxred_C"/>
    <property type="match status" value="1"/>
</dbReference>
<dbReference type="RefSeq" id="XP_013255147.1">
    <property type="nucleotide sequence ID" value="XM_013399693.1"/>
</dbReference>
<dbReference type="Proteomes" id="UP000027920">
    <property type="component" value="Unassembled WGS sequence"/>
</dbReference>
<dbReference type="VEuPathDB" id="FungiDB:A1O9_11400"/>
<dbReference type="PANTHER" id="PTHR11552:SF201">
    <property type="entry name" value="GLUCOSE-METHANOL-CHOLINE OXIDOREDUCTASE N-TERMINAL DOMAIN-CONTAINING PROTEIN"/>
    <property type="match status" value="1"/>
</dbReference>
<feature type="binding site" evidence="6">
    <location>
        <position position="223"/>
    </location>
    <ligand>
        <name>FAD</name>
        <dbReference type="ChEBI" id="CHEBI:57692"/>
    </ligand>
</feature>
<evidence type="ECO:0000256" key="6">
    <source>
        <dbReference type="PIRSR" id="PIRSR000137-2"/>
    </source>
</evidence>
<keyword evidence="4 6" id="KW-0274">FAD</keyword>
<evidence type="ECO:0000256" key="1">
    <source>
        <dbReference type="ARBA" id="ARBA00001974"/>
    </source>
</evidence>
<dbReference type="InterPro" id="IPR000172">
    <property type="entry name" value="GMC_OxRdtase_N"/>
</dbReference>
<organism evidence="9 10">
    <name type="scientific">Exophiala aquamarina CBS 119918</name>
    <dbReference type="NCBI Taxonomy" id="1182545"/>
    <lineage>
        <taxon>Eukaryota</taxon>
        <taxon>Fungi</taxon>
        <taxon>Dikarya</taxon>
        <taxon>Ascomycota</taxon>
        <taxon>Pezizomycotina</taxon>
        <taxon>Eurotiomycetes</taxon>
        <taxon>Chaetothyriomycetidae</taxon>
        <taxon>Chaetothyriales</taxon>
        <taxon>Herpotrichiellaceae</taxon>
        <taxon>Exophiala</taxon>
    </lineage>
</organism>
<feature type="domain" description="Glucose-methanol-choline oxidoreductase N-terminal" evidence="7">
    <location>
        <begin position="6"/>
        <end position="306"/>
    </location>
</feature>
<dbReference type="Gene3D" id="3.30.560.10">
    <property type="entry name" value="Glucose Oxidase, domain 3"/>
    <property type="match status" value="1"/>
</dbReference>
<feature type="binding site" evidence="6">
    <location>
        <begin position="576"/>
        <end position="577"/>
    </location>
    <ligand>
        <name>FAD</name>
        <dbReference type="ChEBI" id="CHEBI:57692"/>
    </ligand>
</feature>
<evidence type="ECO:0000313" key="10">
    <source>
        <dbReference type="Proteomes" id="UP000027920"/>
    </source>
</evidence>
<dbReference type="InterPro" id="IPR036188">
    <property type="entry name" value="FAD/NAD-bd_sf"/>
</dbReference>